<dbReference type="Proteomes" id="UP000094527">
    <property type="component" value="Unassembled WGS sequence"/>
</dbReference>
<dbReference type="Gene3D" id="2.60.260.20">
    <property type="entry name" value="Urease metallochaperone UreE, N-terminal domain"/>
    <property type="match status" value="2"/>
</dbReference>
<feature type="zinc finger region" description="CR-type" evidence="5">
    <location>
        <begin position="135"/>
        <end position="220"/>
    </location>
</feature>
<dbReference type="CDD" id="cd06257">
    <property type="entry name" value="DnaJ"/>
    <property type="match status" value="1"/>
</dbReference>
<evidence type="ECO:0000259" key="7">
    <source>
        <dbReference type="PROSITE" id="PS50076"/>
    </source>
</evidence>
<evidence type="ECO:0000256" key="4">
    <source>
        <dbReference type="ARBA" id="ARBA00022833"/>
    </source>
</evidence>
<dbReference type="SUPFAM" id="SSF46565">
    <property type="entry name" value="Chaperone J-domain"/>
    <property type="match status" value="1"/>
</dbReference>
<dbReference type="InterPro" id="IPR036410">
    <property type="entry name" value="HSP_DnaJ_Cys-rich_dom_sf"/>
</dbReference>
<dbReference type="FunFam" id="2.60.260.20:FF:000003">
    <property type="entry name" value="DnaJ subfamily A member 2"/>
    <property type="match status" value="1"/>
</dbReference>
<dbReference type="InterPro" id="IPR012724">
    <property type="entry name" value="DnaJ"/>
</dbReference>
<dbReference type="CDD" id="cd10719">
    <property type="entry name" value="DnaJ_zf"/>
    <property type="match status" value="1"/>
</dbReference>
<dbReference type="AlphaFoldDB" id="A0A1D2NF86"/>
<dbReference type="GO" id="GO:0005524">
    <property type="term" value="F:ATP binding"/>
    <property type="evidence" value="ECO:0007669"/>
    <property type="project" value="InterPro"/>
</dbReference>
<dbReference type="GO" id="GO:0009408">
    <property type="term" value="P:response to heat"/>
    <property type="evidence" value="ECO:0007669"/>
    <property type="project" value="InterPro"/>
</dbReference>
<organism evidence="9 10">
    <name type="scientific">Orchesella cincta</name>
    <name type="common">Springtail</name>
    <name type="synonym">Podura cincta</name>
    <dbReference type="NCBI Taxonomy" id="48709"/>
    <lineage>
        <taxon>Eukaryota</taxon>
        <taxon>Metazoa</taxon>
        <taxon>Ecdysozoa</taxon>
        <taxon>Arthropoda</taxon>
        <taxon>Hexapoda</taxon>
        <taxon>Collembola</taxon>
        <taxon>Entomobryomorpha</taxon>
        <taxon>Entomobryoidea</taxon>
        <taxon>Orchesellidae</taxon>
        <taxon>Orchesellinae</taxon>
        <taxon>Orchesella</taxon>
    </lineage>
</organism>
<dbReference type="GO" id="GO:0006457">
    <property type="term" value="P:protein folding"/>
    <property type="evidence" value="ECO:0007669"/>
    <property type="project" value="InterPro"/>
</dbReference>
<dbReference type="PANTHER" id="PTHR43888">
    <property type="entry name" value="DNAJ-LIKE-2, ISOFORM A-RELATED"/>
    <property type="match status" value="1"/>
</dbReference>
<protein>
    <submittedName>
        <fullName evidence="9">DnaJ subfamily A member 2</fullName>
    </submittedName>
</protein>
<dbReference type="Gene3D" id="1.10.287.110">
    <property type="entry name" value="DnaJ domain"/>
    <property type="match status" value="1"/>
</dbReference>
<proteinExistence type="inferred from homology"/>
<dbReference type="SMART" id="SM00271">
    <property type="entry name" value="DnaJ"/>
    <property type="match status" value="1"/>
</dbReference>
<evidence type="ECO:0000256" key="2">
    <source>
        <dbReference type="ARBA" id="ARBA00022737"/>
    </source>
</evidence>
<keyword evidence="4 5" id="KW-0862">Zinc</keyword>
<dbReference type="InterPro" id="IPR036869">
    <property type="entry name" value="J_dom_sf"/>
</dbReference>
<keyword evidence="10" id="KW-1185">Reference proteome</keyword>
<dbReference type="GO" id="GO:0051082">
    <property type="term" value="F:unfolded protein binding"/>
    <property type="evidence" value="ECO:0007669"/>
    <property type="project" value="InterPro"/>
</dbReference>
<dbReference type="Pfam" id="PF01556">
    <property type="entry name" value="DnaJ_C"/>
    <property type="match status" value="1"/>
</dbReference>
<dbReference type="SUPFAM" id="SSF49493">
    <property type="entry name" value="HSP40/DnaJ peptide-binding domain"/>
    <property type="match status" value="2"/>
</dbReference>
<dbReference type="Pfam" id="PF00684">
    <property type="entry name" value="DnaJ_CXXCXGXG"/>
    <property type="match status" value="1"/>
</dbReference>
<dbReference type="HAMAP" id="MF_01152">
    <property type="entry name" value="DnaJ"/>
    <property type="match status" value="1"/>
</dbReference>
<dbReference type="InterPro" id="IPR044713">
    <property type="entry name" value="DNJA1/2-like"/>
</dbReference>
<dbReference type="InterPro" id="IPR002939">
    <property type="entry name" value="DnaJ_C"/>
</dbReference>
<dbReference type="OrthoDB" id="550424at2759"/>
<dbReference type="InterPro" id="IPR001305">
    <property type="entry name" value="HSP_DnaJ_Cys-rich_dom"/>
</dbReference>
<dbReference type="InterPro" id="IPR018253">
    <property type="entry name" value="DnaJ_domain_CS"/>
</dbReference>
<keyword evidence="1 5" id="KW-0479">Metal-binding</keyword>
<dbReference type="OMA" id="YGMEGMA"/>
<feature type="region of interest" description="Disordered" evidence="6">
    <location>
        <begin position="379"/>
        <end position="413"/>
    </location>
</feature>
<dbReference type="PRINTS" id="PR00625">
    <property type="entry name" value="JDOMAIN"/>
</dbReference>
<reference evidence="9 10" key="1">
    <citation type="journal article" date="2016" name="Genome Biol. Evol.">
        <title>Gene Family Evolution Reflects Adaptation to Soil Environmental Stressors in the Genome of the Collembolan Orchesella cincta.</title>
        <authorList>
            <person name="Faddeeva-Vakhrusheva A."/>
            <person name="Derks M.F."/>
            <person name="Anvar S.Y."/>
            <person name="Agamennone V."/>
            <person name="Suring W."/>
            <person name="Smit S."/>
            <person name="van Straalen N.M."/>
            <person name="Roelofs D."/>
        </authorList>
    </citation>
    <scope>NUCLEOTIDE SEQUENCE [LARGE SCALE GENOMIC DNA]</scope>
    <source>
        <tissue evidence="9">Mixed pool</tissue>
    </source>
</reference>
<dbReference type="PROSITE" id="PS00636">
    <property type="entry name" value="DNAJ_1"/>
    <property type="match status" value="1"/>
</dbReference>
<dbReference type="PROSITE" id="PS51188">
    <property type="entry name" value="ZF_CR"/>
    <property type="match status" value="1"/>
</dbReference>
<dbReference type="EMBL" id="LJIJ01000060">
    <property type="protein sequence ID" value="ODN03887.1"/>
    <property type="molecule type" value="Genomic_DNA"/>
</dbReference>
<dbReference type="Gene3D" id="2.10.230.10">
    <property type="entry name" value="Heat shock protein DnaJ, cysteine-rich domain"/>
    <property type="match status" value="1"/>
</dbReference>
<dbReference type="Pfam" id="PF00226">
    <property type="entry name" value="DnaJ"/>
    <property type="match status" value="1"/>
</dbReference>
<feature type="domain" description="J" evidence="7">
    <location>
        <begin position="10"/>
        <end position="72"/>
    </location>
</feature>
<evidence type="ECO:0000256" key="1">
    <source>
        <dbReference type="ARBA" id="ARBA00022723"/>
    </source>
</evidence>
<feature type="domain" description="CR-type" evidence="8">
    <location>
        <begin position="135"/>
        <end position="220"/>
    </location>
</feature>
<dbReference type="SUPFAM" id="SSF57938">
    <property type="entry name" value="DnaJ/Hsp40 cysteine-rich domain"/>
    <property type="match status" value="1"/>
</dbReference>
<dbReference type="STRING" id="48709.A0A1D2NF86"/>
<gene>
    <name evidence="9" type="ORF">Ocin01_02774</name>
</gene>
<evidence type="ECO:0000256" key="6">
    <source>
        <dbReference type="SAM" id="MobiDB-lite"/>
    </source>
</evidence>
<accession>A0A1D2NF86</accession>
<keyword evidence="2" id="KW-0677">Repeat</keyword>
<evidence type="ECO:0000256" key="3">
    <source>
        <dbReference type="ARBA" id="ARBA00022771"/>
    </source>
</evidence>
<evidence type="ECO:0000313" key="10">
    <source>
        <dbReference type="Proteomes" id="UP000094527"/>
    </source>
</evidence>
<comment type="caution">
    <text evidence="9">The sequence shown here is derived from an EMBL/GenBank/DDBJ whole genome shotgun (WGS) entry which is preliminary data.</text>
</comment>
<dbReference type="GO" id="GO:0008270">
    <property type="term" value="F:zinc ion binding"/>
    <property type="evidence" value="ECO:0007669"/>
    <property type="project" value="UniProtKB-KW"/>
</dbReference>
<sequence length="413" mass="45482">MAARGGVDSKLYETLGVTRGASESEIKRAYHKLAKEFHPDKNPAAGDRFKEISFAYDVLSDQKKRDIYDRYGLKGLQEGAGSREDLFGGFGGDIFSEFFGGSGMFFGGGGGHSRTRKGEDTLKALKVSLEDLYNGKSFKIKHTRNAVCGECIGSGTQSGKSAKPCQDCRGAGVKMQYRQLGPGLVQQIQTVCHKCSGQGNVIADKDKCKTCEGKKVAQDAKEIEVHVDKGMTHGMKITMSGEGDEEVATPGVQPGDLIFVIQQEAHSLFERQGDNLIMKHTLTLSESLCGFQFVIRHLDGRDLVITRTPGHVVPSDSIQIVENEGMPQYKRPFDKGHLLIRFKVEFPQNHFKDEQTLKLLETLLPARPEFVMPTGDNVEEVDLNDHHPTDYNATQESDDDDEPHGARVGCAQQ</sequence>
<name>A0A1D2NF86_ORCCI</name>
<dbReference type="GO" id="GO:0030544">
    <property type="term" value="F:Hsp70 protein binding"/>
    <property type="evidence" value="ECO:0007669"/>
    <property type="project" value="InterPro"/>
</dbReference>
<dbReference type="InterPro" id="IPR008971">
    <property type="entry name" value="HSP40/DnaJ_pept-bd"/>
</dbReference>
<dbReference type="PROSITE" id="PS50076">
    <property type="entry name" value="DNAJ_2"/>
    <property type="match status" value="1"/>
</dbReference>
<evidence type="ECO:0000259" key="8">
    <source>
        <dbReference type="PROSITE" id="PS51188"/>
    </source>
</evidence>
<evidence type="ECO:0000256" key="5">
    <source>
        <dbReference type="PROSITE-ProRule" id="PRU00546"/>
    </source>
</evidence>
<dbReference type="FunFam" id="2.10.230.10:FF:000001">
    <property type="entry name" value="DnaJ subfamily A member 2"/>
    <property type="match status" value="1"/>
</dbReference>
<dbReference type="InterPro" id="IPR001623">
    <property type="entry name" value="DnaJ_domain"/>
</dbReference>
<dbReference type="CDD" id="cd10747">
    <property type="entry name" value="DnaJ_C"/>
    <property type="match status" value="1"/>
</dbReference>
<evidence type="ECO:0000313" key="9">
    <source>
        <dbReference type="EMBL" id="ODN03887.1"/>
    </source>
</evidence>
<keyword evidence="3 5" id="KW-0863">Zinc-finger</keyword>